<keyword evidence="1" id="KW-1133">Transmembrane helix</keyword>
<evidence type="ECO:0000313" key="2">
    <source>
        <dbReference type="EMBL" id="CAB0031708.1"/>
    </source>
</evidence>
<accession>A0A6H5I128</accession>
<name>A0A6H5I128_9HYME</name>
<protein>
    <submittedName>
        <fullName evidence="2">Uncharacterized protein</fullName>
    </submittedName>
</protein>
<reference evidence="2 3" key="1">
    <citation type="submission" date="2020-02" db="EMBL/GenBank/DDBJ databases">
        <authorList>
            <person name="Ferguson B K."/>
        </authorList>
    </citation>
    <scope>NUCLEOTIDE SEQUENCE [LARGE SCALE GENOMIC DNA]</scope>
</reference>
<gene>
    <name evidence="2" type="ORF">TBRA_LOCUS3675</name>
</gene>
<evidence type="ECO:0000256" key="1">
    <source>
        <dbReference type="SAM" id="Phobius"/>
    </source>
</evidence>
<keyword evidence="1" id="KW-0472">Membrane</keyword>
<proteinExistence type="predicted"/>
<keyword evidence="3" id="KW-1185">Reference proteome</keyword>
<evidence type="ECO:0000313" key="3">
    <source>
        <dbReference type="Proteomes" id="UP000479190"/>
    </source>
</evidence>
<keyword evidence="1" id="KW-0812">Transmembrane</keyword>
<sequence length="163" mass="18249">MSIIITIVNHIAIIIIVLQISLINCYLPWGRNLRVPVVGVVTTPLLDWQFIPLGMSMNLATTPSMLSIASRPMNFWDRLNNVYNYIKSHLLFSAEASNQVCSMKKYFLLLEDIDSPAAPLNRDVSLVLVNHEPIISGLQTFGPNIVPVPGLQINDRKDKLPEV</sequence>
<dbReference type="SUPFAM" id="SSF53756">
    <property type="entry name" value="UDP-Glycosyltransferase/glycogen phosphorylase"/>
    <property type="match status" value="1"/>
</dbReference>
<organism evidence="2 3">
    <name type="scientific">Trichogramma brassicae</name>
    <dbReference type="NCBI Taxonomy" id="86971"/>
    <lineage>
        <taxon>Eukaryota</taxon>
        <taxon>Metazoa</taxon>
        <taxon>Ecdysozoa</taxon>
        <taxon>Arthropoda</taxon>
        <taxon>Hexapoda</taxon>
        <taxon>Insecta</taxon>
        <taxon>Pterygota</taxon>
        <taxon>Neoptera</taxon>
        <taxon>Endopterygota</taxon>
        <taxon>Hymenoptera</taxon>
        <taxon>Apocrita</taxon>
        <taxon>Proctotrupomorpha</taxon>
        <taxon>Chalcidoidea</taxon>
        <taxon>Trichogrammatidae</taxon>
        <taxon>Trichogramma</taxon>
    </lineage>
</organism>
<dbReference type="EMBL" id="CADCXV010000650">
    <property type="protein sequence ID" value="CAB0031708.1"/>
    <property type="molecule type" value="Genomic_DNA"/>
</dbReference>
<dbReference type="AlphaFoldDB" id="A0A6H5I128"/>
<feature type="transmembrane region" description="Helical" evidence="1">
    <location>
        <begin position="7"/>
        <end position="29"/>
    </location>
</feature>
<dbReference type="Proteomes" id="UP000479190">
    <property type="component" value="Unassembled WGS sequence"/>
</dbReference>
<dbReference type="OrthoDB" id="5835829at2759"/>